<accession>A0A8I0H790</accession>
<dbReference type="Pfam" id="PF02618">
    <property type="entry name" value="YceG"/>
    <property type="match status" value="1"/>
</dbReference>
<comment type="caution">
    <text evidence="1">The sequence shown here is derived from an EMBL/GenBank/DDBJ whole genome shotgun (WGS) entry which is preliminary data.</text>
</comment>
<dbReference type="Proteomes" id="UP000653002">
    <property type="component" value="Unassembled WGS sequence"/>
</dbReference>
<dbReference type="InterPro" id="IPR003770">
    <property type="entry name" value="MLTG-like"/>
</dbReference>
<organism evidence="1 2">
    <name type="scientific">Xanthomonas citri pv. citri</name>
    <dbReference type="NCBI Taxonomy" id="611301"/>
    <lineage>
        <taxon>Bacteria</taxon>
        <taxon>Pseudomonadati</taxon>
        <taxon>Pseudomonadota</taxon>
        <taxon>Gammaproteobacteria</taxon>
        <taxon>Lysobacterales</taxon>
        <taxon>Lysobacteraceae</taxon>
        <taxon>Xanthomonas</taxon>
    </lineage>
</organism>
<dbReference type="EMBL" id="JAABFR010001116">
    <property type="protein sequence ID" value="MBD4337042.1"/>
    <property type="molecule type" value="Genomic_DNA"/>
</dbReference>
<reference evidence="1" key="1">
    <citation type="submission" date="2020-01" db="EMBL/GenBank/DDBJ databases">
        <authorList>
            <person name="Richard D."/>
        </authorList>
    </citation>
    <scope>NUCLEOTIDE SEQUENCE</scope>
    <source>
        <strain evidence="1">JP541</strain>
    </source>
</reference>
<dbReference type="AlphaFoldDB" id="A0A8I0H790"/>
<feature type="non-terminal residue" evidence="1">
    <location>
        <position position="1"/>
    </location>
</feature>
<evidence type="ECO:0000313" key="1">
    <source>
        <dbReference type="EMBL" id="MBD4337042.1"/>
    </source>
</evidence>
<dbReference type="Gene3D" id="3.30.1490.480">
    <property type="entry name" value="Endolytic murein transglycosylase"/>
    <property type="match status" value="1"/>
</dbReference>
<gene>
    <name evidence="1" type="ORF">GUH15_13420</name>
</gene>
<protein>
    <submittedName>
        <fullName evidence="1">Uncharacterized protein</fullName>
    </submittedName>
</protein>
<proteinExistence type="predicted"/>
<sequence>DATPIEVVIPKSSSASTIAQILYNARGEDEEGLIPSIAAFKVYVDFVGKANKMQAGTYILSRNMTLKQIVDIICEG</sequence>
<evidence type="ECO:0000313" key="2">
    <source>
        <dbReference type="Proteomes" id="UP000653002"/>
    </source>
</evidence>
<feature type="non-terminal residue" evidence="1">
    <location>
        <position position="76"/>
    </location>
</feature>
<name>A0A8I0H790_XANCI</name>